<evidence type="ECO:0000259" key="1">
    <source>
        <dbReference type="PROSITE" id="PS50206"/>
    </source>
</evidence>
<dbReference type="Pfam" id="PF00581">
    <property type="entry name" value="Rhodanese"/>
    <property type="match status" value="1"/>
</dbReference>
<sequence>MTTDALTLPSQAPANWWEAFPSPLAQADKMTTHELKEMMLDAAKEGGEGTEKRFLVVDVRRTDFEDSFIKGAINLPAHSFHPTLPSLLPILSQYPLVIFHCQSSSGRGPRCAGWYQDLLNERCIQSSRAVVLEGGIKKWRLENGGDESLEIKL</sequence>
<proteinExistence type="predicted"/>
<keyword evidence="3" id="KW-1185">Reference proteome</keyword>
<dbReference type="GO" id="GO:0005737">
    <property type="term" value="C:cytoplasm"/>
    <property type="evidence" value="ECO:0007669"/>
    <property type="project" value="TreeGrafter"/>
</dbReference>
<dbReference type="GO" id="GO:0005634">
    <property type="term" value="C:nucleus"/>
    <property type="evidence" value="ECO:0007669"/>
    <property type="project" value="TreeGrafter"/>
</dbReference>
<dbReference type="PANTHER" id="PTHR10828">
    <property type="entry name" value="M-PHASE INDUCER PHOSPHATASE DUAL SPECIFICITY PHOSPHATASE CDC25"/>
    <property type="match status" value="1"/>
</dbReference>
<dbReference type="InterPro" id="IPR001763">
    <property type="entry name" value="Rhodanese-like_dom"/>
</dbReference>
<organism evidence="2 3">
    <name type="scientific">Microbotryum saponariae</name>
    <dbReference type="NCBI Taxonomy" id="289078"/>
    <lineage>
        <taxon>Eukaryota</taxon>
        <taxon>Fungi</taxon>
        <taxon>Dikarya</taxon>
        <taxon>Basidiomycota</taxon>
        <taxon>Pucciniomycotina</taxon>
        <taxon>Microbotryomycetes</taxon>
        <taxon>Microbotryales</taxon>
        <taxon>Microbotryaceae</taxon>
        <taxon>Microbotryum</taxon>
    </lineage>
</organism>
<name>A0A2X0LHK6_9BASI</name>
<dbReference type="OrthoDB" id="8300214at2759"/>
<accession>A0A2X0LHK6</accession>
<dbReference type="Gene3D" id="3.40.250.10">
    <property type="entry name" value="Rhodanese-like domain"/>
    <property type="match status" value="1"/>
</dbReference>
<dbReference type="EMBL" id="FMWP01000096">
    <property type="protein sequence ID" value="SCZ98568.1"/>
    <property type="molecule type" value="Genomic_DNA"/>
</dbReference>
<dbReference type="GO" id="GO:0004725">
    <property type="term" value="F:protein tyrosine phosphatase activity"/>
    <property type="evidence" value="ECO:0007669"/>
    <property type="project" value="TreeGrafter"/>
</dbReference>
<dbReference type="SUPFAM" id="SSF52821">
    <property type="entry name" value="Rhodanese/Cell cycle control phosphatase"/>
    <property type="match status" value="1"/>
</dbReference>
<feature type="domain" description="Rhodanese" evidence="1">
    <location>
        <begin position="50"/>
        <end position="148"/>
    </location>
</feature>
<dbReference type="STRING" id="289078.A0A2X0LHK6"/>
<protein>
    <submittedName>
        <fullName evidence="2">BZ3500_MvSof-1268-A1-R1_Chr3-1g05469 protein</fullName>
    </submittedName>
</protein>
<reference evidence="3" key="1">
    <citation type="submission" date="2016-10" db="EMBL/GenBank/DDBJ databases">
        <authorList>
            <person name="Jeantristanb JTB J.-T."/>
            <person name="Ricardo R."/>
        </authorList>
    </citation>
    <scope>NUCLEOTIDE SEQUENCE [LARGE SCALE GENOMIC DNA]</scope>
</reference>
<dbReference type="InterPro" id="IPR036873">
    <property type="entry name" value="Rhodanese-like_dom_sf"/>
</dbReference>
<dbReference type="Proteomes" id="UP000249723">
    <property type="component" value="Unassembled WGS sequence"/>
</dbReference>
<evidence type="ECO:0000313" key="3">
    <source>
        <dbReference type="Proteomes" id="UP000249723"/>
    </source>
</evidence>
<evidence type="ECO:0000313" key="2">
    <source>
        <dbReference type="EMBL" id="SCZ98568.1"/>
    </source>
</evidence>
<dbReference type="PANTHER" id="PTHR10828:SF50">
    <property type="entry name" value="REDUCTASE (ARC2), PUTATIVE (AFU_ORTHOLOGUE AFUA_6G13400)-RELATED"/>
    <property type="match status" value="1"/>
</dbReference>
<dbReference type="PROSITE" id="PS50206">
    <property type="entry name" value="RHODANESE_3"/>
    <property type="match status" value="1"/>
</dbReference>
<dbReference type="SMART" id="SM00450">
    <property type="entry name" value="RHOD"/>
    <property type="match status" value="1"/>
</dbReference>
<gene>
    <name evidence="2" type="ORF">BZ3500_MVSOF-1268-A1-R1_CHR3-1G05469</name>
</gene>
<dbReference type="AlphaFoldDB" id="A0A2X0LHK6"/>